<feature type="region of interest" description="Disordered" evidence="1">
    <location>
        <begin position="61"/>
        <end position="87"/>
    </location>
</feature>
<evidence type="ECO:0000256" key="1">
    <source>
        <dbReference type="SAM" id="MobiDB-lite"/>
    </source>
</evidence>
<feature type="region of interest" description="Disordered" evidence="1">
    <location>
        <begin position="208"/>
        <end position="274"/>
    </location>
</feature>
<feature type="region of interest" description="Disordered" evidence="1">
    <location>
        <begin position="1"/>
        <end position="34"/>
    </location>
</feature>
<dbReference type="AlphaFoldDB" id="A0AA88AA25"/>
<dbReference type="Proteomes" id="UP001187192">
    <property type="component" value="Unassembled WGS sequence"/>
</dbReference>
<organism evidence="2 3">
    <name type="scientific">Ficus carica</name>
    <name type="common">Common fig</name>
    <dbReference type="NCBI Taxonomy" id="3494"/>
    <lineage>
        <taxon>Eukaryota</taxon>
        <taxon>Viridiplantae</taxon>
        <taxon>Streptophyta</taxon>
        <taxon>Embryophyta</taxon>
        <taxon>Tracheophyta</taxon>
        <taxon>Spermatophyta</taxon>
        <taxon>Magnoliopsida</taxon>
        <taxon>eudicotyledons</taxon>
        <taxon>Gunneridae</taxon>
        <taxon>Pentapetalae</taxon>
        <taxon>rosids</taxon>
        <taxon>fabids</taxon>
        <taxon>Rosales</taxon>
        <taxon>Moraceae</taxon>
        <taxon>Ficeae</taxon>
        <taxon>Ficus</taxon>
    </lineage>
</organism>
<dbReference type="EMBL" id="BTGU01000010">
    <property type="protein sequence ID" value="GMN39976.1"/>
    <property type="molecule type" value="Genomic_DNA"/>
</dbReference>
<feature type="compositionally biased region" description="Polar residues" evidence="1">
    <location>
        <begin position="236"/>
        <end position="247"/>
    </location>
</feature>
<comment type="caution">
    <text evidence="2">The sequence shown here is derived from an EMBL/GenBank/DDBJ whole genome shotgun (WGS) entry which is preliminary data.</text>
</comment>
<dbReference type="PANTHER" id="PTHR33828">
    <property type="entry name" value="OS05G0596200 PROTEIN"/>
    <property type="match status" value="1"/>
</dbReference>
<proteinExistence type="predicted"/>
<evidence type="ECO:0000313" key="3">
    <source>
        <dbReference type="Proteomes" id="UP001187192"/>
    </source>
</evidence>
<accession>A0AA88AA25</accession>
<feature type="compositionally biased region" description="Low complexity" evidence="1">
    <location>
        <begin position="19"/>
        <end position="31"/>
    </location>
</feature>
<keyword evidence="3" id="KW-1185">Reference proteome</keyword>
<protein>
    <submittedName>
        <fullName evidence="2">Uncharacterized protein</fullName>
    </submittedName>
</protein>
<gene>
    <name evidence="2" type="ORF">TIFTF001_009207</name>
</gene>
<evidence type="ECO:0000313" key="2">
    <source>
        <dbReference type="EMBL" id="GMN39976.1"/>
    </source>
</evidence>
<name>A0AA88AA25_FICCA</name>
<feature type="compositionally biased region" description="Basic and acidic residues" evidence="1">
    <location>
        <begin position="208"/>
        <end position="222"/>
    </location>
</feature>
<sequence length="274" mass="30936">MATERKTAVVKLKPSTNLDGSSKGKFDSSSSYANRKKVIESSGKQITDSSKPKIVTTVVKSEVKSKTTSGSSKAATKTTTTTTTTTRVKQKKVYTLPGQKYDPPEEREPLRIFYESLSKQIPTSEMAEFCVWHLKGSKSYIYYDGVVSVAHRENRVSLKLTPNILAYVVARYDPAYLNCGFVTFELVHIYIASLMMMEHGLLSPERAKKAYERKQRRQKEIRTGTPIKPSKPLSRPESSQRQQQAPKNGNLKAKKRIMNDSDDEFISSPKRRKV</sequence>
<dbReference type="PANTHER" id="PTHR33828:SF1">
    <property type="entry name" value="OS05G0596200 PROTEIN"/>
    <property type="match status" value="1"/>
</dbReference>
<reference evidence="2" key="1">
    <citation type="submission" date="2023-07" db="EMBL/GenBank/DDBJ databases">
        <title>draft genome sequence of fig (Ficus carica).</title>
        <authorList>
            <person name="Takahashi T."/>
            <person name="Nishimura K."/>
        </authorList>
    </citation>
    <scope>NUCLEOTIDE SEQUENCE</scope>
</reference>